<dbReference type="OrthoDB" id="4499262at2759"/>
<feature type="compositionally biased region" description="Basic and acidic residues" evidence="1">
    <location>
        <begin position="348"/>
        <end position="363"/>
    </location>
</feature>
<evidence type="ECO:0000256" key="2">
    <source>
        <dbReference type="SAM" id="Phobius"/>
    </source>
</evidence>
<proteinExistence type="predicted"/>
<gene>
    <name evidence="4" type="ORF">SBOR_7274</name>
</gene>
<feature type="signal peptide" evidence="3">
    <location>
        <begin position="1"/>
        <end position="29"/>
    </location>
</feature>
<comment type="caution">
    <text evidence="4">The sequence shown here is derived from an EMBL/GenBank/DDBJ whole genome shotgun (WGS) entry which is preliminary data.</text>
</comment>
<dbReference type="EMBL" id="AYSA01000394">
    <property type="protein sequence ID" value="ESZ92325.1"/>
    <property type="molecule type" value="Genomic_DNA"/>
</dbReference>
<keyword evidence="5" id="KW-1185">Reference proteome</keyword>
<dbReference type="AlphaFoldDB" id="W9CCT0"/>
<accession>W9CCT0</accession>
<evidence type="ECO:0000256" key="1">
    <source>
        <dbReference type="SAM" id="MobiDB-lite"/>
    </source>
</evidence>
<protein>
    <submittedName>
        <fullName evidence="4">Uncharacterized protein</fullName>
    </submittedName>
</protein>
<feature type="compositionally biased region" description="Polar residues" evidence="1">
    <location>
        <begin position="314"/>
        <end position="324"/>
    </location>
</feature>
<feature type="region of interest" description="Disordered" evidence="1">
    <location>
        <begin position="273"/>
        <end position="363"/>
    </location>
</feature>
<name>W9CCT0_SCLBF</name>
<sequence length="363" mass="37122">MPISMFSRSRLRLLITLGLSLCFADAVRGQYGAVGMENNANALSPRYYMGLEEGRLLGRGSGVCSNCDTPCSSDSYLCNKTLTISSTTTVTSTCCPRACPSVSLYKCATSLGGGCCNYNAQCISSDGSGACAVTISSSSTTALVSIIPSGCTTNQFACATFLGGGCCDVGFGCTVLSGTKYCAATTGSASAVRTGSNGIMATDTANSTSSNHSLSTGAKAGIGVGVSIFALASIGACIFFITIHRRRSLSSKTSSHPDADADADADQENLPAAAMSQVSGSKADSKSGKRPTGFQRQESDYFGATAARGPFTEELTSAVTSPGFDSNRGVPVTPQSPNDIAAPVEIGGGEREGWGYEKRGELE</sequence>
<reference evidence="4 5" key="1">
    <citation type="journal article" date="2014" name="Genome Announc.">
        <title>Draft genome sequence of Sclerotinia borealis, a psychrophilic plant pathogenic fungus.</title>
        <authorList>
            <person name="Mardanov A.V."/>
            <person name="Beletsky A.V."/>
            <person name="Kadnikov V.V."/>
            <person name="Ignatov A.N."/>
            <person name="Ravin N.V."/>
        </authorList>
    </citation>
    <scope>NUCLEOTIDE SEQUENCE [LARGE SCALE GENOMIC DNA]</scope>
    <source>
        <strain evidence="5">F-4157</strain>
    </source>
</reference>
<keyword evidence="3" id="KW-0732">Signal</keyword>
<evidence type="ECO:0000313" key="4">
    <source>
        <dbReference type="EMBL" id="ESZ92325.1"/>
    </source>
</evidence>
<keyword evidence="2" id="KW-1133">Transmembrane helix</keyword>
<feature type="transmembrane region" description="Helical" evidence="2">
    <location>
        <begin position="220"/>
        <end position="243"/>
    </location>
</feature>
<dbReference type="STRING" id="1432307.W9CCT0"/>
<evidence type="ECO:0000313" key="5">
    <source>
        <dbReference type="Proteomes" id="UP000019487"/>
    </source>
</evidence>
<keyword evidence="2" id="KW-0812">Transmembrane</keyword>
<keyword evidence="2" id="KW-0472">Membrane</keyword>
<feature type="chain" id="PRO_5004920332" evidence="3">
    <location>
        <begin position="30"/>
        <end position="363"/>
    </location>
</feature>
<evidence type="ECO:0000256" key="3">
    <source>
        <dbReference type="SAM" id="SignalP"/>
    </source>
</evidence>
<dbReference type="HOGENOM" id="CLU_029957_0_0_1"/>
<organism evidence="4 5">
    <name type="scientific">Sclerotinia borealis (strain F-4128)</name>
    <dbReference type="NCBI Taxonomy" id="1432307"/>
    <lineage>
        <taxon>Eukaryota</taxon>
        <taxon>Fungi</taxon>
        <taxon>Dikarya</taxon>
        <taxon>Ascomycota</taxon>
        <taxon>Pezizomycotina</taxon>
        <taxon>Leotiomycetes</taxon>
        <taxon>Helotiales</taxon>
        <taxon>Sclerotiniaceae</taxon>
        <taxon>Sclerotinia</taxon>
    </lineage>
</organism>
<dbReference type="Proteomes" id="UP000019487">
    <property type="component" value="Unassembled WGS sequence"/>
</dbReference>